<keyword evidence="2" id="KW-0732">Signal</keyword>
<protein>
    <submittedName>
        <fullName evidence="3">Uncharacterized protein</fullName>
    </submittedName>
</protein>
<feature type="compositionally biased region" description="Basic and acidic residues" evidence="1">
    <location>
        <begin position="60"/>
        <end position="91"/>
    </location>
</feature>
<accession>A0A2S4WFI3</accession>
<dbReference type="VEuPathDB" id="FungiDB:PSHT_03404"/>
<gene>
    <name evidence="3" type="ORF">PSHT_03404</name>
</gene>
<feature type="region of interest" description="Disordered" evidence="1">
    <location>
        <begin position="52"/>
        <end position="127"/>
    </location>
</feature>
<proteinExistence type="predicted"/>
<dbReference type="AlphaFoldDB" id="A0A2S4WFI3"/>
<reference evidence="4" key="2">
    <citation type="journal article" date="2018" name="BMC Genomics">
        <title>Genomic insights into host adaptation between the wheat stripe rust pathogen (Puccinia striiformis f. sp. tritici) and the barley stripe rust pathogen (Puccinia striiformis f. sp. hordei).</title>
        <authorList>
            <person name="Xia C."/>
            <person name="Wang M."/>
            <person name="Yin C."/>
            <person name="Cornejo O.E."/>
            <person name="Hulbert S.H."/>
            <person name="Chen X."/>
        </authorList>
    </citation>
    <scope>NUCLEOTIDE SEQUENCE [LARGE SCALE GENOMIC DNA]</scope>
    <source>
        <strain evidence="4">93TX-2</strain>
    </source>
</reference>
<name>A0A2S4WFI3_9BASI</name>
<reference evidence="4" key="3">
    <citation type="journal article" date="2018" name="Mol. Plant Microbe Interact.">
        <title>Genome sequence resources for the wheat stripe rust pathogen (Puccinia striiformis f. sp. tritici) and the barley stripe rust pathogen (Puccinia striiformis f. sp. hordei).</title>
        <authorList>
            <person name="Xia C."/>
            <person name="Wang M."/>
            <person name="Yin C."/>
            <person name="Cornejo O.E."/>
            <person name="Hulbert S.H."/>
            <person name="Chen X."/>
        </authorList>
    </citation>
    <scope>NUCLEOTIDE SEQUENCE [LARGE SCALE GENOMIC DNA]</scope>
    <source>
        <strain evidence="4">93TX-2</strain>
    </source>
</reference>
<dbReference type="Proteomes" id="UP000238274">
    <property type="component" value="Unassembled WGS sequence"/>
</dbReference>
<organism evidence="3 4">
    <name type="scientific">Puccinia striiformis</name>
    <dbReference type="NCBI Taxonomy" id="27350"/>
    <lineage>
        <taxon>Eukaryota</taxon>
        <taxon>Fungi</taxon>
        <taxon>Dikarya</taxon>
        <taxon>Basidiomycota</taxon>
        <taxon>Pucciniomycotina</taxon>
        <taxon>Pucciniomycetes</taxon>
        <taxon>Pucciniales</taxon>
        <taxon>Pucciniaceae</taxon>
        <taxon>Puccinia</taxon>
    </lineage>
</organism>
<evidence type="ECO:0000256" key="2">
    <source>
        <dbReference type="SAM" id="SignalP"/>
    </source>
</evidence>
<evidence type="ECO:0000256" key="1">
    <source>
        <dbReference type="SAM" id="MobiDB-lite"/>
    </source>
</evidence>
<evidence type="ECO:0000313" key="4">
    <source>
        <dbReference type="Proteomes" id="UP000238274"/>
    </source>
</evidence>
<sequence>MLRKQVLCIACAVSVIGPTLSAPVVITEHGHITTAPETAKAIIGQGSELPAYHLAPIDPEDSRTSVSDSKELVQPNMHEDSRSTQGKKDEPTSFGGGNDVGEHGQTQEKLSDQPSDRPVRGASGVGNVIDKPEYLYDEEESGILDRLTFYLFYNLFAKRFWPRYSV</sequence>
<dbReference type="EMBL" id="PKSM01000032">
    <property type="protein sequence ID" value="POW20555.1"/>
    <property type="molecule type" value="Genomic_DNA"/>
</dbReference>
<dbReference type="VEuPathDB" id="FungiDB:PSTT_03072"/>
<evidence type="ECO:0000313" key="3">
    <source>
        <dbReference type="EMBL" id="POW20555.1"/>
    </source>
</evidence>
<keyword evidence="4" id="KW-1185">Reference proteome</keyword>
<feature type="signal peptide" evidence="2">
    <location>
        <begin position="1"/>
        <end position="21"/>
    </location>
</feature>
<feature type="compositionally biased region" description="Basic and acidic residues" evidence="1">
    <location>
        <begin position="100"/>
        <end position="119"/>
    </location>
</feature>
<feature type="chain" id="PRO_5015485594" evidence="2">
    <location>
        <begin position="22"/>
        <end position="166"/>
    </location>
</feature>
<reference evidence="3 4" key="1">
    <citation type="submission" date="2017-12" db="EMBL/GenBank/DDBJ databases">
        <title>Gene loss provides genomic basis for host adaptation in cereal stripe rust fungi.</title>
        <authorList>
            <person name="Xia C."/>
        </authorList>
    </citation>
    <scope>NUCLEOTIDE SEQUENCE [LARGE SCALE GENOMIC DNA]</scope>
    <source>
        <strain evidence="3 4">93TX-2</strain>
    </source>
</reference>
<comment type="caution">
    <text evidence="3">The sequence shown here is derived from an EMBL/GenBank/DDBJ whole genome shotgun (WGS) entry which is preliminary data.</text>
</comment>